<dbReference type="EC" id="3.4.19.12" evidence="3"/>
<keyword evidence="3" id="KW-0378">Hydrolase</keyword>
<dbReference type="CDD" id="cd22744">
    <property type="entry name" value="OTU"/>
    <property type="match status" value="1"/>
</dbReference>
<dbReference type="RefSeq" id="XP_069207510.1">
    <property type="nucleotide sequence ID" value="XM_069355439.1"/>
</dbReference>
<dbReference type="GO" id="GO:0004843">
    <property type="term" value="F:cysteine-type deubiquitinase activity"/>
    <property type="evidence" value="ECO:0007669"/>
    <property type="project" value="UniProtKB-EC"/>
</dbReference>
<feature type="region of interest" description="Disordered" evidence="1">
    <location>
        <begin position="1"/>
        <end position="37"/>
    </location>
</feature>
<comment type="caution">
    <text evidence="3">The sequence shown here is derived from an EMBL/GenBank/DDBJ whole genome shotgun (WGS) entry which is preliminary data.</text>
</comment>
<dbReference type="Pfam" id="PF02338">
    <property type="entry name" value="OTU"/>
    <property type="match status" value="1"/>
</dbReference>
<feature type="region of interest" description="Disordered" evidence="1">
    <location>
        <begin position="192"/>
        <end position="245"/>
    </location>
</feature>
<keyword evidence="4" id="KW-1185">Reference proteome</keyword>
<dbReference type="InterPro" id="IPR038765">
    <property type="entry name" value="Papain-like_cys_pep_sf"/>
</dbReference>
<proteinExistence type="predicted"/>
<evidence type="ECO:0000313" key="4">
    <source>
        <dbReference type="Proteomes" id="UP001565368"/>
    </source>
</evidence>
<feature type="compositionally biased region" description="Pro residues" evidence="1">
    <location>
        <begin position="14"/>
        <end position="37"/>
    </location>
</feature>
<evidence type="ECO:0000256" key="1">
    <source>
        <dbReference type="SAM" id="MobiDB-lite"/>
    </source>
</evidence>
<gene>
    <name evidence="3" type="primary">OTUD1</name>
    <name evidence="3" type="ORF">Q8F55_006999</name>
</gene>
<accession>A0ABR3PZ52</accession>
<protein>
    <submittedName>
        <fullName evidence="3">OTU domain-containing protein 1</fullName>
        <ecNumber evidence="3">3.4.19.12</ecNumber>
    </submittedName>
</protein>
<evidence type="ECO:0000259" key="2">
    <source>
        <dbReference type="PROSITE" id="PS50802"/>
    </source>
</evidence>
<dbReference type="Gene3D" id="3.90.70.80">
    <property type="match status" value="1"/>
</dbReference>
<name>A0ABR3PZ52_9TREE</name>
<organism evidence="3 4">
    <name type="scientific">Vanrija albida</name>
    <dbReference type="NCBI Taxonomy" id="181172"/>
    <lineage>
        <taxon>Eukaryota</taxon>
        <taxon>Fungi</taxon>
        <taxon>Dikarya</taxon>
        <taxon>Basidiomycota</taxon>
        <taxon>Agaricomycotina</taxon>
        <taxon>Tremellomycetes</taxon>
        <taxon>Trichosporonales</taxon>
        <taxon>Trichosporonaceae</taxon>
        <taxon>Vanrija</taxon>
    </lineage>
</organism>
<evidence type="ECO:0000313" key="3">
    <source>
        <dbReference type="EMBL" id="KAL1407566.1"/>
    </source>
</evidence>
<dbReference type="SUPFAM" id="SSF54001">
    <property type="entry name" value="Cysteine proteinases"/>
    <property type="match status" value="1"/>
</dbReference>
<dbReference type="InterPro" id="IPR003323">
    <property type="entry name" value="OTU_dom"/>
</dbReference>
<dbReference type="GeneID" id="95988042"/>
<reference evidence="3 4" key="1">
    <citation type="submission" date="2023-08" db="EMBL/GenBank/DDBJ databases">
        <title>Annotated Genome Sequence of Vanrija albida AlHP1.</title>
        <authorList>
            <person name="Herzog R."/>
        </authorList>
    </citation>
    <scope>NUCLEOTIDE SEQUENCE [LARGE SCALE GENOMIC DNA]</scope>
    <source>
        <strain evidence="3 4">AlHP1</strain>
    </source>
</reference>
<dbReference type="PANTHER" id="PTHR12419">
    <property type="entry name" value="OTU DOMAIN CONTAINING PROTEIN"/>
    <property type="match status" value="1"/>
</dbReference>
<dbReference type="InterPro" id="IPR050704">
    <property type="entry name" value="Peptidase_C85-like"/>
</dbReference>
<dbReference type="EMBL" id="JBBXJM010000005">
    <property type="protein sequence ID" value="KAL1407566.1"/>
    <property type="molecule type" value="Genomic_DNA"/>
</dbReference>
<feature type="domain" description="OTU" evidence="2">
    <location>
        <begin position="262"/>
        <end position="393"/>
    </location>
</feature>
<dbReference type="PROSITE" id="PS50802">
    <property type="entry name" value="OTU"/>
    <property type="match status" value="1"/>
</dbReference>
<sequence length="400" mass="44352">MSYNKPSSCLREPSPSPSYSPPSPYQPSPSPSPFPPPPPFHPVHDTYCYLPVHGKDANGGGYVTRLIVNVAGLFVFSFRGATPKERLDQLYGYRYGRSNYLNITPRYYRNFSKLMRVSVGAQLPPTRYHDEAEHVLRGAILEYGAPNVNTSLDRVPVRHIEPITLGAIQRLQPHTSVVGKWSRQTATPTAPVLTVGPATLPTAPQSALPARSRMPSVRAQPYPDPRSARPSRYRRPTSPRPDPQRLVDSYSVVEDALAQLQLSVVPMLGDGKCFFRGIAHAVEGNQKAHHFLWRHPGRWRQTVLDSVGDQDADYDAYVINVGDHGAWGTEVEISALARHFGKPILTLSQVGPELFLPSGWRRLFKIGEEAAPPIVLVHSLRDGVAHFDATGPLPLHLRRS</sequence>
<dbReference type="Proteomes" id="UP001565368">
    <property type="component" value="Unassembled WGS sequence"/>
</dbReference>